<proteinExistence type="inferred from homology"/>
<evidence type="ECO:0000256" key="6">
    <source>
        <dbReference type="ARBA" id="ARBA00022642"/>
    </source>
</evidence>
<dbReference type="GeneID" id="5708876"/>
<comment type="pathway">
    <text evidence="2">Cofactor biosynthesis; NAD(+) biosynthesis; iminoaspartate from L-aspartate (oxidase route): step 1/1.</text>
</comment>
<keyword evidence="8 12" id="KW-0560">Oxidoreductase</keyword>
<evidence type="ECO:0000313" key="12">
    <source>
        <dbReference type="EMBL" id="ABW02616.1"/>
    </source>
</evidence>
<comment type="cofactor">
    <cofactor evidence="1">
        <name>FAD</name>
        <dbReference type="ChEBI" id="CHEBI:57692"/>
    </cofactor>
</comment>
<keyword evidence="6" id="KW-0662">Pyridine nucleotide biosynthesis</keyword>
<dbReference type="STRING" id="397948.Cmaq_1793"/>
<evidence type="ECO:0000256" key="4">
    <source>
        <dbReference type="ARBA" id="ARBA00012173"/>
    </source>
</evidence>
<evidence type="ECO:0000259" key="11">
    <source>
        <dbReference type="Pfam" id="PF02910"/>
    </source>
</evidence>
<dbReference type="KEGG" id="cma:Cmaq_1793"/>
<evidence type="ECO:0000256" key="5">
    <source>
        <dbReference type="ARBA" id="ARBA00022630"/>
    </source>
</evidence>
<dbReference type="EMBL" id="CP000852">
    <property type="protein sequence ID" value="ABW02616.1"/>
    <property type="molecule type" value="Genomic_DNA"/>
</dbReference>
<keyword evidence="5" id="KW-0285">Flavoprotein</keyword>
<dbReference type="PANTHER" id="PTHR42716:SF2">
    <property type="entry name" value="L-ASPARTATE OXIDASE, CHLOROPLASTIC"/>
    <property type="match status" value="1"/>
</dbReference>
<gene>
    <name evidence="12" type="ordered locus">Cmaq_1793</name>
</gene>
<dbReference type="Proteomes" id="UP000001137">
    <property type="component" value="Chromosome"/>
</dbReference>
<dbReference type="InterPro" id="IPR027477">
    <property type="entry name" value="Succ_DH/fumarate_Rdtase_cat_sf"/>
</dbReference>
<dbReference type="Gene3D" id="3.50.50.60">
    <property type="entry name" value="FAD/NAD(P)-binding domain"/>
    <property type="match status" value="1"/>
</dbReference>
<feature type="domain" description="FAD-dependent oxidoreductase 2 FAD-binding" evidence="10">
    <location>
        <begin position="4"/>
        <end position="354"/>
    </location>
</feature>
<dbReference type="HOGENOM" id="CLU_014312_3_2_2"/>
<organism evidence="12 13">
    <name type="scientific">Caldivirga maquilingensis (strain ATCC 700844 / DSM 13496 / JCM 10307 / IC-167)</name>
    <dbReference type="NCBI Taxonomy" id="397948"/>
    <lineage>
        <taxon>Archaea</taxon>
        <taxon>Thermoproteota</taxon>
        <taxon>Thermoprotei</taxon>
        <taxon>Thermoproteales</taxon>
        <taxon>Thermoproteaceae</taxon>
        <taxon>Caldivirga</taxon>
    </lineage>
</organism>
<reference evidence="12 13" key="1">
    <citation type="submission" date="2007-10" db="EMBL/GenBank/DDBJ databases">
        <title>Complete sequence of Caldivirga maquilingensis IC-167.</title>
        <authorList>
            <consortium name="US DOE Joint Genome Institute"/>
            <person name="Copeland A."/>
            <person name="Lucas S."/>
            <person name="Lapidus A."/>
            <person name="Barry K."/>
            <person name="Glavina del Rio T."/>
            <person name="Dalin E."/>
            <person name="Tice H."/>
            <person name="Pitluck S."/>
            <person name="Saunders E."/>
            <person name="Brettin T."/>
            <person name="Bruce D."/>
            <person name="Detter J.C."/>
            <person name="Han C."/>
            <person name="Schmutz J."/>
            <person name="Larimer F."/>
            <person name="Land M."/>
            <person name="Hauser L."/>
            <person name="Kyrpides N."/>
            <person name="Ivanova N."/>
            <person name="Biddle J.F."/>
            <person name="Zhang Z."/>
            <person name="Fitz-Gibbon S.T."/>
            <person name="Lowe T.M."/>
            <person name="Saltikov C."/>
            <person name="House C.H."/>
            <person name="Richardson P."/>
        </authorList>
    </citation>
    <scope>NUCLEOTIDE SEQUENCE [LARGE SCALE GENOMIC DNA]</scope>
    <source>
        <strain evidence="13">ATCC 700844 / DSM 13496 / JCM 10307 / IC-167</strain>
    </source>
</reference>
<evidence type="ECO:0000313" key="13">
    <source>
        <dbReference type="Proteomes" id="UP000001137"/>
    </source>
</evidence>
<dbReference type="SUPFAM" id="SSF46977">
    <property type="entry name" value="Succinate dehydrogenase/fumarate reductase flavoprotein C-terminal domain"/>
    <property type="match status" value="1"/>
</dbReference>
<dbReference type="InterPro" id="IPR005288">
    <property type="entry name" value="NadB"/>
</dbReference>
<dbReference type="UniPathway" id="UPA00253">
    <property type="reaction ID" value="UER00326"/>
</dbReference>
<dbReference type="InterPro" id="IPR015939">
    <property type="entry name" value="Fum_Rdtase/Succ_DH_flav-like_C"/>
</dbReference>
<feature type="domain" description="Fumarate reductase/succinate dehydrogenase flavoprotein-like C-terminal" evidence="11">
    <location>
        <begin position="434"/>
        <end position="475"/>
    </location>
</feature>
<comment type="similarity">
    <text evidence="3">Belongs to the FAD-dependent oxidoreductase 2 family. NadB subfamily.</text>
</comment>
<keyword evidence="13" id="KW-1185">Reference proteome</keyword>
<protein>
    <recommendedName>
        <fullName evidence="4">L-aspartate oxidase</fullName>
        <ecNumber evidence="4">1.4.3.16</ecNumber>
    </recommendedName>
    <alternativeName>
        <fullName evidence="9">Quinolinate synthase B</fullName>
    </alternativeName>
</protein>
<dbReference type="Gene3D" id="3.90.700.10">
    <property type="entry name" value="Succinate dehydrogenase/fumarate reductase flavoprotein, catalytic domain"/>
    <property type="match status" value="1"/>
</dbReference>
<dbReference type="RefSeq" id="WP_012186835.1">
    <property type="nucleotide sequence ID" value="NC_009954.1"/>
</dbReference>
<evidence type="ECO:0000256" key="9">
    <source>
        <dbReference type="ARBA" id="ARBA00030386"/>
    </source>
</evidence>
<dbReference type="PRINTS" id="PR00368">
    <property type="entry name" value="FADPNR"/>
</dbReference>
<dbReference type="GO" id="GO:0009435">
    <property type="term" value="P:NAD+ biosynthetic process"/>
    <property type="evidence" value="ECO:0007669"/>
    <property type="project" value="UniProtKB-UniPathway"/>
</dbReference>
<dbReference type="GO" id="GO:0008734">
    <property type="term" value="F:L-aspartate oxidase activity"/>
    <property type="evidence" value="ECO:0007669"/>
    <property type="project" value="UniProtKB-EC"/>
</dbReference>
<keyword evidence="7" id="KW-0274">FAD</keyword>
<sequence length="483" mass="53664">MIYIIGSGIAGLSAAISLKMSNYPVTVITKRVQGGSSYESRGGIAAATAPNDSPELHAQDTIAVGDGLCDVKSVDYFTREALEAIETLEKWGFEFDKDLRLEAGHSRRRVHHRMDSTGMFLTNFLLKLATKLGINIVEDRVMALKVRGNVVKGFITTGGVSIDDADSVILATGGYAYLWSYTSNPRDNTGDGVALAFRAGAVVGDLEFVQFHPTVTVIDGESFLLTETLRGEGAVLINDKGERFAFKYHEKGELAPRDVLSRAIYNEYRLGRRVYMDLKPIDNFEIKFPSVNEFLRRHGLTRNDLIPVVPGAHYSIGGVRVNIRGESTIRGLYAIGEVANTGLHGANRLASNSLLEALVMGINMPLHIGEDWEGPDLNDGEVLNVKLPSGSREMGLEEIRRLNWDYLGIIRDGDELSRLISIYEDVYLTGIDEWSNAALISYLTAKAALMRKESRGSHYRADYPSRDDARFRRRIYFRMMDHD</sequence>
<dbReference type="SUPFAM" id="SSF51905">
    <property type="entry name" value="FAD/NAD(P)-binding domain"/>
    <property type="match status" value="1"/>
</dbReference>
<dbReference type="SUPFAM" id="SSF56425">
    <property type="entry name" value="Succinate dehydrogenase/fumarate reductase flavoprotein, catalytic domain"/>
    <property type="match status" value="1"/>
</dbReference>
<dbReference type="Pfam" id="PF02910">
    <property type="entry name" value="Succ_DH_flav_C"/>
    <property type="match status" value="1"/>
</dbReference>
<dbReference type="Gene3D" id="1.20.58.100">
    <property type="entry name" value="Fumarate reductase/succinate dehydrogenase flavoprotein-like, C-terminal domain"/>
    <property type="match status" value="1"/>
</dbReference>
<evidence type="ECO:0000256" key="3">
    <source>
        <dbReference type="ARBA" id="ARBA00008562"/>
    </source>
</evidence>
<dbReference type="PANTHER" id="PTHR42716">
    <property type="entry name" value="L-ASPARTATE OXIDASE"/>
    <property type="match status" value="1"/>
</dbReference>
<dbReference type="InterPro" id="IPR036188">
    <property type="entry name" value="FAD/NAD-bd_sf"/>
</dbReference>
<evidence type="ECO:0000259" key="10">
    <source>
        <dbReference type="Pfam" id="PF00890"/>
    </source>
</evidence>
<dbReference type="InterPro" id="IPR003953">
    <property type="entry name" value="FAD-dep_OxRdtase_2_FAD-bd"/>
</dbReference>
<name>A8MAY7_CALMQ</name>
<dbReference type="eggNOG" id="arCOG00572">
    <property type="taxonomic scope" value="Archaea"/>
</dbReference>
<dbReference type="Pfam" id="PF00890">
    <property type="entry name" value="FAD_binding_2"/>
    <property type="match status" value="1"/>
</dbReference>
<dbReference type="OrthoDB" id="23539at2157"/>
<evidence type="ECO:0000256" key="7">
    <source>
        <dbReference type="ARBA" id="ARBA00022827"/>
    </source>
</evidence>
<evidence type="ECO:0000256" key="2">
    <source>
        <dbReference type="ARBA" id="ARBA00004950"/>
    </source>
</evidence>
<dbReference type="InterPro" id="IPR037099">
    <property type="entry name" value="Fum_R/Succ_DH_flav-like_C_sf"/>
</dbReference>
<evidence type="ECO:0000256" key="8">
    <source>
        <dbReference type="ARBA" id="ARBA00023002"/>
    </source>
</evidence>
<accession>A8MAY7</accession>
<dbReference type="EC" id="1.4.3.16" evidence="4"/>
<evidence type="ECO:0000256" key="1">
    <source>
        <dbReference type="ARBA" id="ARBA00001974"/>
    </source>
</evidence>
<dbReference type="AlphaFoldDB" id="A8MAY7"/>